<feature type="transmembrane region" description="Helical" evidence="1">
    <location>
        <begin position="148"/>
        <end position="173"/>
    </location>
</feature>
<gene>
    <name evidence="2" type="ORF">SSSS39_00336</name>
</gene>
<evidence type="ECO:0000313" key="3">
    <source>
        <dbReference type="Proteomes" id="UP000380217"/>
    </source>
</evidence>
<dbReference type="EMBL" id="CABHNJ010000035">
    <property type="protein sequence ID" value="VUX12093.1"/>
    <property type="molecule type" value="Genomic_DNA"/>
</dbReference>
<evidence type="ECO:0000256" key="1">
    <source>
        <dbReference type="SAM" id="Phobius"/>
    </source>
</evidence>
<name>A0A564TY47_STRVE</name>
<keyword evidence="1" id="KW-0812">Transmembrane</keyword>
<evidence type="ECO:0000313" key="2">
    <source>
        <dbReference type="EMBL" id="VUX12093.1"/>
    </source>
</evidence>
<feature type="transmembrane region" description="Helical" evidence="1">
    <location>
        <begin position="104"/>
        <end position="127"/>
    </location>
</feature>
<dbReference type="Proteomes" id="UP000380217">
    <property type="component" value="Unassembled WGS sequence"/>
</dbReference>
<keyword evidence="1" id="KW-0472">Membrane</keyword>
<proteinExistence type="predicted"/>
<reference evidence="2 3" key="1">
    <citation type="submission" date="2019-07" db="EMBL/GenBank/DDBJ databases">
        <authorList>
            <person name="Hibberd C M."/>
            <person name="Gehrig L. J."/>
            <person name="Chang H.-W."/>
            <person name="Venkatesh S."/>
        </authorList>
    </citation>
    <scope>NUCLEOTIDE SEQUENCE [LARGE SCALE GENOMIC DNA]</scope>
    <source>
        <strain evidence="2">Streptococcus_salivarius_SS_Bg39</strain>
    </source>
</reference>
<feature type="transmembrane region" description="Helical" evidence="1">
    <location>
        <begin position="27"/>
        <end position="51"/>
    </location>
</feature>
<organism evidence="2 3">
    <name type="scientific">Streptococcus vestibularis</name>
    <dbReference type="NCBI Taxonomy" id="1343"/>
    <lineage>
        <taxon>Bacteria</taxon>
        <taxon>Bacillati</taxon>
        <taxon>Bacillota</taxon>
        <taxon>Bacilli</taxon>
        <taxon>Lactobacillales</taxon>
        <taxon>Streptococcaceae</taxon>
        <taxon>Streptococcus</taxon>
    </lineage>
</organism>
<protein>
    <submittedName>
        <fullName evidence="2">Uncharacterized protein</fullName>
    </submittedName>
</protein>
<keyword evidence="1" id="KW-1133">Transmembrane helix</keyword>
<feature type="transmembrane region" description="Helical" evidence="1">
    <location>
        <begin position="72"/>
        <end position="92"/>
    </location>
</feature>
<feature type="transmembrane region" description="Helical" evidence="1">
    <location>
        <begin position="179"/>
        <end position="199"/>
    </location>
</feature>
<dbReference type="AlphaFoldDB" id="A0A564TY47"/>
<sequence>MADEIRWTWASNSSLVISPANKAILEALIWTLAEATAAAIASFPALSSAFLSAKFEAVVFNTSASDVNCSRTVLVAVTGFSAFFSSSLSAFSSTALSAFLSVEGVVSVAFSLSAASVFSVVAGLDAFSSFLDASAANFAISSSLKVGFSTTVASVVAERAGVVTFATFLLVLSSFGVDATASVLFSAVTSSALAVVWAAPTIKAVPNNTLVAPK</sequence>
<accession>A0A564TY47</accession>